<dbReference type="PANTHER" id="PTHR33371:SF16">
    <property type="entry name" value="MCE-FAMILY PROTEIN MCE3F"/>
    <property type="match status" value="1"/>
</dbReference>
<dbReference type="PANTHER" id="PTHR33371">
    <property type="entry name" value="INTERMEMBRANE PHOSPHOLIPID TRANSPORT SYSTEM BINDING PROTEIN MLAD-RELATED"/>
    <property type="match status" value="1"/>
</dbReference>
<organism evidence="5 6">
    <name type="scientific">Mycolicibacterium fluoranthenivorans</name>
    <dbReference type="NCBI Taxonomy" id="258505"/>
    <lineage>
        <taxon>Bacteria</taxon>
        <taxon>Bacillati</taxon>
        <taxon>Actinomycetota</taxon>
        <taxon>Actinomycetes</taxon>
        <taxon>Mycobacteriales</taxon>
        <taxon>Mycobacteriaceae</taxon>
        <taxon>Mycolicibacterium</taxon>
    </lineage>
</organism>
<feature type="transmembrane region" description="Helical" evidence="2">
    <location>
        <begin position="12"/>
        <end position="33"/>
    </location>
</feature>
<evidence type="ECO:0000259" key="4">
    <source>
        <dbReference type="Pfam" id="PF11887"/>
    </source>
</evidence>
<gene>
    <name evidence="5" type="ORF">HZU40_03295</name>
</gene>
<dbReference type="KEGG" id="mflu:HZU40_03295"/>
<dbReference type="Pfam" id="PF11887">
    <property type="entry name" value="Mce4_CUP1"/>
    <property type="match status" value="1"/>
</dbReference>
<keyword evidence="2" id="KW-0472">Membrane</keyword>
<feature type="domain" description="Mammalian cell entry C-terminal" evidence="4">
    <location>
        <begin position="122"/>
        <end position="293"/>
    </location>
</feature>
<sequence length="491" mass="51858">MDQLTRTVKLQLAAFSVIAVVAMLMVGIGYMGLPKMLFGVGHYTVTMQLVDSGNLYPQSNVTYRGTTVGRVEIVDLTPTGVQATLSLQSNVPIPSDLKAEVHSQTAVGEQYVSLLPIDADSAPLRNGDVIPADRTSVPPNLNALLDATNAGLKAIPNDGVHTVIDEGYTALGGLGPEFSRFVLGSTRLAVDAKRDIGDITALINNAPPVLDTQADTADQIDAWSSHLASITSQLKDQDKALSGVLEKGAPAADQARQLIERINPTVPILLANLVSVGQVAVTYQPGLEQLLVLLPQGVAEIQGTMISNLNTKQAYKGFNLSFNLNLNLPPTCTTGFLPATERRSPTATDAPPRPAGDVYCRTPQDSTWNVRGARNAPCATKPGKRAPTAAMCESDEQYVPLNDGMNWKGDPNATLSGQDIPQLPPNSPPPPEVQPQSSSAPMIPALAAAEYNPATGTYIGPDGTVYTQTDLAKSAPKESTWQSMLVPPAGN</sequence>
<feature type="region of interest" description="Disordered" evidence="1">
    <location>
        <begin position="337"/>
        <end position="363"/>
    </location>
</feature>
<dbReference type="NCBIfam" id="TIGR00996">
    <property type="entry name" value="Mtu_fam_mce"/>
    <property type="match status" value="1"/>
</dbReference>
<protein>
    <submittedName>
        <fullName evidence="5">MCE family protein</fullName>
    </submittedName>
</protein>
<name>A0A7G8PGC8_9MYCO</name>
<dbReference type="InterPro" id="IPR024516">
    <property type="entry name" value="Mce_C"/>
</dbReference>
<dbReference type="InterPro" id="IPR003399">
    <property type="entry name" value="Mce/MlaD"/>
</dbReference>
<dbReference type="RefSeq" id="WP_187097518.1">
    <property type="nucleotide sequence ID" value="NZ_CP059894.1"/>
</dbReference>
<feature type="compositionally biased region" description="Pro residues" evidence="1">
    <location>
        <begin position="422"/>
        <end position="433"/>
    </location>
</feature>
<dbReference type="AlphaFoldDB" id="A0A7G8PGC8"/>
<dbReference type="Pfam" id="PF02470">
    <property type="entry name" value="MlaD"/>
    <property type="match status" value="1"/>
</dbReference>
<dbReference type="EMBL" id="CP059894">
    <property type="protein sequence ID" value="QNJ93394.1"/>
    <property type="molecule type" value="Genomic_DNA"/>
</dbReference>
<feature type="domain" description="Mce/MlaD" evidence="3">
    <location>
        <begin position="42"/>
        <end position="116"/>
    </location>
</feature>
<reference evidence="5 6" key="1">
    <citation type="submission" date="2020-07" db="EMBL/GenBank/DDBJ databases">
        <title>Draft genome sequence of four isobutane-metabolizing strains capable of cometabolically degrading diverse ether contaminants.</title>
        <authorList>
            <person name="Chen W."/>
            <person name="Faulkner N."/>
            <person name="Smith C."/>
            <person name="Hyman M."/>
        </authorList>
    </citation>
    <scope>NUCLEOTIDE SEQUENCE [LARGE SCALE GENOMIC DNA]</scope>
    <source>
        <strain evidence="5 6">2A</strain>
    </source>
</reference>
<evidence type="ECO:0000313" key="5">
    <source>
        <dbReference type="EMBL" id="QNJ93394.1"/>
    </source>
</evidence>
<evidence type="ECO:0000256" key="2">
    <source>
        <dbReference type="SAM" id="Phobius"/>
    </source>
</evidence>
<evidence type="ECO:0000256" key="1">
    <source>
        <dbReference type="SAM" id="MobiDB-lite"/>
    </source>
</evidence>
<keyword evidence="2" id="KW-1133">Transmembrane helix</keyword>
<dbReference type="Proteomes" id="UP000515498">
    <property type="component" value="Chromosome"/>
</dbReference>
<dbReference type="InterPro" id="IPR052336">
    <property type="entry name" value="MlaD_Phospholipid_Transporter"/>
</dbReference>
<evidence type="ECO:0000313" key="6">
    <source>
        <dbReference type="Proteomes" id="UP000515498"/>
    </source>
</evidence>
<dbReference type="GO" id="GO:0005576">
    <property type="term" value="C:extracellular region"/>
    <property type="evidence" value="ECO:0007669"/>
    <property type="project" value="TreeGrafter"/>
</dbReference>
<accession>A0A7G8PGC8</accession>
<dbReference type="InterPro" id="IPR005693">
    <property type="entry name" value="Mce"/>
</dbReference>
<proteinExistence type="predicted"/>
<keyword evidence="2" id="KW-0812">Transmembrane</keyword>
<feature type="region of interest" description="Disordered" evidence="1">
    <location>
        <begin position="401"/>
        <end position="441"/>
    </location>
</feature>
<evidence type="ECO:0000259" key="3">
    <source>
        <dbReference type="Pfam" id="PF02470"/>
    </source>
</evidence>